<dbReference type="SUPFAM" id="SSF101262">
    <property type="entry name" value="Methenyltetrahydrofolate cyclohydrolase-like"/>
    <property type="match status" value="1"/>
</dbReference>
<dbReference type="InterPro" id="IPR007044">
    <property type="entry name" value="Cyclodeamin/CycHdrlase"/>
</dbReference>
<dbReference type="EMBL" id="VYDA01000512">
    <property type="protein sequence ID" value="MYH62896.1"/>
    <property type="molecule type" value="Genomic_DNA"/>
</dbReference>
<dbReference type="AlphaFoldDB" id="A0A6B1G6A8"/>
<evidence type="ECO:0000313" key="2">
    <source>
        <dbReference type="EMBL" id="MYH62896.1"/>
    </source>
</evidence>
<proteinExistence type="predicted"/>
<organism evidence="2">
    <name type="scientific">Caldilineaceae bacterium SB0675_bin_29</name>
    <dbReference type="NCBI Taxonomy" id="2605266"/>
    <lineage>
        <taxon>Bacteria</taxon>
        <taxon>Bacillati</taxon>
        <taxon>Chloroflexota</taxon>
        <taxon>Caldilineae</taxon>
        <taxon>Caldilineales</taxon>
        <taxon>Caldilineaceae</taxon>
    </lineage>
</organism>
<dbReference type="Pfam" id="PF04961">
    <property type="entry name" value="FTCD_C"/>
    <property type="match status" value="1"/>
</dbReference>
<accession>A0A6B1G6A8</accession>
<feature type="domain" description="Cyclodeaminase/cyclohydrolase" evidence="1">
    <location>
        <begin position="2"/>
        <end position="180"/>
    </location>
</feature>
<reference evidence="2" key="1">
    <citation type="submission" date="2019-09" db="EMBL/GenBank/DDBJ databases">
        <title>Characterisation of the sponge microbiome using genome-centric metagenomics.</title>
        <authorList>
            <person name="Engelberts J.P."/>
            <person name="Robbins S.J."/>
            <person name="De Goeij J.M."/>
            <person name="Aranda M."/>
            <person name="Bell S.C."/>
            <person name="Webster N.S."/>
        </authorList>
    </citation>
    <scope>NUCLEOTIDE SEQUENCE</scope>
    <source>
        <strain evidence="2">SB0675_bin_29</strain>
    </source>
</reference>
<sequence length="205" mass="21521">METFLNELASGESTPGGGAAAALTGSQAAALLSMVLNFSVGRKKYAAVEEELRGHLSRTEGMRAELLNLADKDAEAFGAVAACFAMPRTTEEERAARTKSMQAALRGAAEVPFEIATLCAHILEVTAPVAEKGNSNVVSDAATAAHLARAALDSALVNVDINLKWLKDEEYVTRMQAEVAALRASAEKNYSAAHAACTRTLGVEI</sequence>
<dbReference type="Gene3D" id="1.20.120.680">
    <property type="entry name" value="Formiminotetrahydrofolate cyclodeaminase monomer, up-and-down helical bundle"/>
    <property type="match status" value="1"/>
</dbReference>
<name>A0A6B1G6A8_9CHLR</name>
<keyword evidence="2" id="KW-0378">Hydrolase</keyword>
<dbReference type="InterPro" id="IPR036178">
    <property type="entry name" value="Formintransfe-cycloase-like_sf"/>
</dbReference>
<evidence type="ECO:0000259" key="1">
    <source>
        <dbReference type="Pfam" id="PF04961"/>
    </source>
</evidence>
<dbReference type="GO" id="GO:0016787">
    <property type="term" value="F:hydrolase activity"/>
    <property type="evidence" value="ECO:0007669"/>
    <property type="project" value="UniProtKB-KW"/>
</dbReference>
<protein>
    <submittedName>
        <fullName evidence="2">Cyclodeaminase/cyclohydrolase family protein</fullName>
    </submittedName>
</protein>
<comment type="caution">
    <text evidence="2">The sequence shown here is derived from an EMBL/GenBank/DDBJ whole genome shotgun (WGS) entry which is preliminary data.</text>
</comment>
<gene>
    <name evidence="2" type="ORF">F4148_14460</name>
</gene>